<dbReference type="AlphaFoldDB" id="A0A5B9DEN1"/>
<dbReference type="KEGG" id="psyt:DSAG12_03065"/>
<dbReference type="InterPro" id="IPR051460">
    <property type="entry name" value="HdrC_iron-sulfur_subunit"/>
</dbReference>
<comment type="similarity">
    <text evidence="1">Belongs to the HdrC family.</text>
</comment>
<feature type="domain" description="4Fe-4S ferredoxin-type" evidence="7">
    <location>
        <begin position="5"/>
        <end position="36"/>
    </location>
</feature>
<dbReference type="InterPro" id="IPR017900">
    <property type="entry name" value="4Fe4S_Fe_S_CS"/>
</dbReference>
<keyword evidence="5" id="KW-0408">Iron</keyword>
<keyword evidence="6" id="KW-0411">Iron-sulfur</keyword>
<dbReference type="GO" id="GO:0051539">
    <property type="term" value="F:4 iron, 4 sulfur cluster binding"/>
    <property type="evidence" value="ECO:0007669"/>
    <property type="project" value="UniProtKB-KW"/>
</dbReference>
<keyword evidence="9" id="KW-1185">Reference proteome</keyword>
<evidence type="ECO:0000256" key="4">
    <source>
        <dbReference type="ARBA" id="ARBA00023002"/>
    </source>
</evidence>
<evidence type="ECO:0000256" key="1">
    <source>
        <dbReference type="ARBA" id="ARBA00007097"/>
    </source>
</evidence>
<evidence type="ECO:0000313" key="9">
    <source>
        <dbReference type="Proteomes" id="UP000321408"/>
    </source>
</evidence>
<dbReference type="SUPFAM" id="SSF46548">
    <property type="entry name" value="alpha-helical ferredoxin"/>
    <property type="match status" value="1"/>
</dbReference>
<keyword evidence="3" id="KW-0479">Metal-binding</keyword>
<dbReference type="GO" id="GO:0005886">
    <property type="term" value="C:plasma membrane"/>
    <property type="evidence" value="ECO:0007669"/>
    <property type="project" value="TreeGrafter"/>
</dbReference>
<dbReference type="Proteomes" id="UP000321408">
    <property type="component" value="Chromosome"/>
</dbReference>
<dbReference type="Gene3D" id="1.10.1060.10">
    <property type="entry name" value="Alpha-helical ferredoxin"/>
    <property type="match status" value="1"/>
</dbReference>
<dbReference type="EMBL" id="CP042905">
    <property type="protein sequence ID" value="QEE17233.1"/>
    <property type="molecule type" value="Genomic_DNA"/>
</dbReference>
<dbReference type="InterPro" id="IPR009051">
    <property type="entry name" value="Helical_ferredxn"/>
</dbReference>
<evidence type="ECO:0000259" key="7">
    <source>
        <dbReference type="PROSITE" id="PS51379"/>
    </source>
</evidence>
<keyword evidence="2" id="KW-0004">4Fe-4S</keyword>
<dbReference type="PROSITE" id="PS00198">
    <property type="entry name" value="4FE4S_FER_1"/>
    <property type="match status" value="2"/>
</dbReference>
<reference evidence="8 9" key="1">
    <citation type="journal article" date="2020" name="Nature">
        <title>Isolation of an archaeon at the prokaryote-eukaryote interface.</title>
        <authorList>
            <person name="Imachi H."/>
            <person name="Nobu M.K."/>
            <person name="Nakahara N."/>
            <person name="Morono Y."/>
            <person name="Ogawara M."/>
            <person name="Takaki Y."/>
            <person name="Takano Y."/>
            <person name="Uematsu K."/>
            <person name="Ikuta T."/>
            <person name="Ito M."/>
            <person name="Matsui Y."/>
            <person name="Miyazaki M."/>
            <person name="Murata K."/>
            <person name="Saito Y."/>
            <person name="Sakai S."/>
            <person name="Song C."/>
            <person name="Tasumi E."/>
            <person name="Yamanaka Y."/>
            <person name="Yamaguchi T."/>
            <person name="Kamagata Y."/>
            <person name="Tamaki H."/>
            <person name="Takai K."/>
        </authorList>
    </citation>
    <scope>NUCLEOTIDE SEQUENCE [LARGE SCALE GENOMIC DNA]</scope>
    <source>
        <strain evidence="8 9">MK-D1</strain>
    </source>
</reference>
<dbReference type="PANTHER" id="PTHR43255:SF1">
    <property type="entry name" value="IRON-SULFUR-BINDING OXIDOREDUCTASE FADF-RELATED"/>
    <property type="match status" value="1"/>
</dbReference>
<evidence type="ECO:0000313" key="8">
    <source>
        <dbReference type="EMBL" id="QEE17233.1"/>
    </source>
</evidence>
<dbReference type="Pfam" id="PF13183">
    <property type="entry name" value="Fer4_8"/>
    <property type="match status" value="1"/>
</dbReference>
<name>A0A5B9DEN1_9ARCH</name>
<dbReference type="GeneID" id="41331037"/>
<protein>
    <submittedName>
        <fullName evidence="8">(Fe-S)-binding protein</fullName>
    </submittedName>
</protein>
<dbReference type="PROSITE" id="PS51379">
    <property type="entry name" value="4FE4S_FER_2"/>
    <property type="match status" value="2"/>
</dbReference>
<evidence type="ECO:0000256" key="5">
    <source>
        <dbReference type="ARBA" id="ARBA00023004"/>
    </source>
</evidence>
<proteinExistence type="inferred from homology"/>
<organism evidence="8 9">
    <name type="scientific">Promethearchaeum syntrophicum</name>
    <dbReference type="NCBI Taxonomy" id="2594042"/>
    <lineage>
        <taxon>Archaea</taxon>
        <taxon>Promethearchaeati</taxon>
        <taxon>Promethearchaeota</taxon>
        <taxon>Promethearchaeia</taxon>
        <taxon>Promethearchaeales</taxon>
        <taxon>Promethearchaeaceae</taxon>
        <taxon>Promethearchaeum</taxon>
    </lineage>
</organism>
<reference evidence="8 9" key="2">
    <citation type="journal article" date="2024" name="Int. J. Syst. Evol. Microbiol.">
        <title>Promethearchaeum syntrophicum gen. nov., sp. nov., an anaerobic, obligately syntrophic archaeon, the first isolate of the lineage 'Asgard' archaea, and proposal of the new archaeal phylum Promethearchaeota phyl. nov. and kingdom Promethearchaeati regn. nov.</title>
        <authorList>
            <person name="Imachi H."/>
            <person name="Nobu M.K."/>
            <person name="Kato S."/>
            <person name="Takaki Y."/>
            <person name="Miyazaki M."/>
            <person name="Miyata M."/>
            <person name="Ogawara M."/>
            <person name="Saito Y."/>
            <person name="Sakai S."/>
            <person name="Tahara Y.O."/>
            <person name="Takano Y."/>
            <person name="Tasumi E."/>
            <person name="Uematsu K."/>
            <person name="Yoshimura T."/>
            <person name="Itoh T."/>
            <person name="Ohkuma M."/>
            <person name="Takai K."/>
        </authorList>
    </citation>
    <scope>NUCLEOTIDE SEQUENCE [LARGE SCALE GENOMIC DNA]</scope>
    <source>
        <strain evidence="8 9">MK-D1</strain>
    </source>
</reference>
<dbReference type="PANTHER" id="PTHR43255">
    <property type="entry name" value="IRON-SULFUR-BINDING OXIDOREDUCTASE FADF-RELATED-RELATED"/>
    <property type="match status" value="1"/>
</dbReference>
<keyword evidence="4" id="KW-0560">Oxidoreductase</keyword>
<dbReference type="GO" id="GO:0051912">
    <property type="term" value="F:CoB--CoM heterodisulfide reductase activity"/>
    <property type="evidence" value="ECO:0007669"/>
    <property type="project" value="UniProtKB-EC"/>
</dbReference>
<feature type="domain" description="4Fe-4S ferredoxin-type" evidence="7">
    <location>
        <begin position="52"/>
        <end position="82"/>
    </location>
</feature>
<accession>A0A5B9DEN1</accession>
<evidence type="ECO:0000256" key="6">
    <source>
        <dbReference type="ARBA" id="ARBA00023014"/>
    </source>
</evidence>
<evidence type="ECO:0000256" key="2">
    <source>
        <dbReference type="ARBA" id="ARBA00022485"/>
    </source>
</evidence>
<gene>
    <name evidence="8" type="ORF">DSAG12_03065</name>
</gene>
<dbReference type="GO" id="GO:0046872">
    <property type="term" value="F:metal ion binding"/>
    <property type="evidence" value="ECO:0007669"/>
    <property type="project" value="UniProtKB-KW"/>
</dbReference>
<dbReference type="InterPro" id="IPR017896">
    <property type="entry name" value="4Fe4S_Fe-S-bd"/>
</dbReference>
<dbReference type="RefSeq" id="WP_147664137.1">
    <property type="nucleotide sequence ID" value="NZ_CP042905.2"/>
</dbReference>
<sequence length="403" mass="46704">MLTTFNSAINEYISACKNCGQCNLSCPTHLTGLFNPLGLLRDLEMNSESLEEVLQRHPIFNCIACNRCMVDCPTHSNHSKGEELGMNMAYLVRELRQFAFKHDISVKGKPEKPGCGTILQNKSDNETSKKSLSKIGVLHYFKNKPDFKIVKTGEIAYFIDDLPQLQKNYPIISDQIDQIPLAVVKILNHLDIKPVVINLKGSGHDDLWIGDFDTFKALAEYNVKTYRKAKVKTIVIENDEAYRTWKYDYPRVIPDFDFEVYHLSEFLLEKNFIKKSIINFPVDVRFTYHDSSKIGRMGGKIYDAPRFILESLKGVKLIEMQNNRDYSFDFGCTPYIKITKETEQMWIDFVKEVRDTGATYFITTNPKTVAHYNYVISTFFKDKDQDHMPIVKEWAVFLNRFLR</sequence>
<evidence type="ECO:0000256" key="3">
    <source>
        <dbReference type="ARBA" id="ARBA00022723"/>
    </source>
</evidence>